<dbReference type="SUPFAM" id="SSF74653">
    <property type="entry name" value="TolA/TonB C-terminal domain"/>
    <property type="match status" value="1"/>
</dbReference>
<evidence type="ECO:0000256" key="1">
    <source>
        <dbReference type="SAM" id="MobiDB-lite"/>
    </source>
</evidence>
<accession>A0A7G9QPZ4</accession>
<dbReference type="RefSeq" id="WP_187569185.1">
    <property type="nucleotide sequence ID" value="NZ_CP060711.1"/>
</dbReference>
<dbReference type="KEGG" id="tbv:H9L17_09255"/>
<dbReference type="Proteomes" id="UP000515977">
    <property type="component" value="Chromosome"/>
</dbReference>
<feature type="signal peptide" evidence="2">
    <location>
        <begin position="1"/>
        <end position="19"/>
    </location>
</feature>
<reference evidence="3 4" key="1">
    <citation type="submission" date="2020-08" db="EMBL/GenBank/DDBJ databases">
        <title>Genome sequence of Thermomonas brevis KACC 16975T.</title>
        <authorList>
            <person name="Hyun D.-W."/>
            <person name="Bae J.-W."/>
        </authorList>
    </citation>
    <scope>NUCLEOTIDE SEQUENCE [LARGE SCALE GENOMIC DNA]</scope>
    <source>
        <strain evidence="3 4">KACC 16975</strain>
    </source>
</reference>
<organism evidence="3 4">
    <name type="scientific">Thermomonas brevis</name>
    <dbReference type="NCBI Taxonomy" id="215691"/>
    <lineage>
        <taxon>Bacteria</taxon>
        <taxon>Pseudomonadati</taxon>
        <taxon>Pseudomonadota</taxon>
        <taxon>Gammaproteobacteria</taxon>
        <taxon>Lysobacterales</taxon>
        <taxon>Lysobacteraceae</taxon>
        <taxon>Thermomonas</taxon>
    </lineage>
</organism>
<evidence type="ECO:0000313" key="3">
    <source>
        <dbReference type="EMBL" id="QNN45419.1"/>
    </source>
</evidence>
<dbReference type="Gene3D" id="3.30.1150.10">
    <property type="match status" value="1"/>
</dbReference>
<evidence type="ECO:0000256" key="2">
    <source>
        <dbReference type="SAM" id="SignalP"/>
    </source>
</evidence>
<feature type="chain" id="PRO_5028975104" evidence="2">
    <location>
        <begin position="20"/>
        <end position="279"/>
    </location>
</feature>
<keyword evidence="2" id="KW-0732">Signal</keyword>
<dbReference type="AlphaFoldDB" id="A0A7G9QPZ4"/>
<evidence type="ECO:0000313" key="4">
    <source>
        <dbReference type="Proteomes" id="UP000515977"/>
    </source>
</evidence>
<keyword evidence="4" id="KW-1185">Reference proteome</keyword>
<name>A0A7G9QPZ4_9GAMM</name>
<dbReference type="EMBL" id="CP060711">
    <property type="protein sequence ID" value="QNN45419.1"/>
    <property type="molecule type" value="Genomic_DNA"/>
</dbReference>
<proteinExistence type="predicted"/>
<gene>
    <name evidence="3" type="ORF">H9L17_09255</name>
</gene>
<feature type="region of interest" description="Disordered" evidence="1">
    <location>
        <begin position="112"/>
        <end position="131"/>
    </location>
</feature>
<protein>
    <submittedName>
        <fullName evidence="3">Energy transducer TonB</fullName>
    </submittedName>
</protein>
<sequence>MLRFFLFSLALLVALPLSAQNARAVRRQAESSLRLSGSLVIGTDGAVQEHQLDPGAPLSPALAAFVDQAIGQWRFQPVEVNGSAVRAKVAMSLRLVARRAEDGKYSVRIASTHFGDNTPKQGPKLIPENPPRYPKEVAIAGGEGTVYLVAQVGADGKVRNVDAEQVNLYSVGTEKQMAWMRKLLADASISAARTWRFTLPADAAASGKDSWLVRLPVQFLVRQEKPKPGDWETYIPGPRNMNMPWAQQQLKMAGNPDALPDNGVFPLEEGAKLLTPSAP</sequence>